<protein>
    <submittedName>
        <fullName evidence="1">Uncharacterized protein</fullName>
    </submittedName>
</protein>
<dbReference type="Proteomes" id="UP001519460">
    <property type="component" value="Unassembled WGS sequence"/>
</dbReference>
<feature type="non-terminal residue" evidence="1">
    <location>
        <position position="1"/>
    </location>
</feature>
<accession>A0ABD0J765</accession>
<name>A0ABD0J765_9CAEN</name>
<dbReference type="AlphaFoldDB" id="A0ABD0J765"/>
<comment type="caution">
    <text evidence="1">The sequence shown here is derived from an EMBL/GenBank/DDBJ whole genome shotgun (WGS) entry which is preliminary data.</text>
</comment>
<feature type="non-terminal residue" evidence="1">
    <location>
        <position position="67"/>
    </location>
</feature>
<keyword evidence="2" id="KW-1185">Reference proteome</keyword>
<gene>
    <name evidence="1" type="ORF">BaRGS_00038136</name>
</gene>
<proteinExistence type="predicted"/>
<sequence length="67" mass="7531">APQTRRASKSVRKACASRVTEDDQAVIACTLHTPPLRLWGSLGLFVINWQLTSAVWSKPRRRGEEAR</sequence>
<organism evidence="1 2">
    <name type="scientific">Batillaria attramentaria</name>
    <dbReference type="NCBI Taxonomy" id="370345"/>
    <lineage>
        <taxon>Eukaryota</taxon>
        <taxon>Metazoa</taxon>
        <taxon>Spiralia</taxon>
        <taxon>Lophotrochozoa</taxon>
        <taxon>Mollusca</taxon>
        <taxon>Gastropoda</taxon>
        <taxon>Caenogastropoda</taxon>
        <taxon>Sorbeoconcha</taxon>
        <taxon>Cerithioidea</taxon>
        <taxon>Batillariidae</taxon>
        <taxon>Batillaria</taxon>
    </lineage>
</organism>
<evidence type="ECO:0000313" key="1">
    <source>
        <dbReference type="EMBL" id="KAK7463298.1"/>
    </source>
</evidence>
<dbReference type="EMBL" id="JACVVK020000601">
    <property type="protein sequence ID" value="KAK7463298.1"/>
    <property type="molecule type" value="Genomic_DNA"/>
</dbReference>
<reference evidence="1 2" key="1">
    <citation type="journal article" date="2023" name="Sci. Data">
        <title>Genome assembly of the Korean intertidal mud-creeper Batillaria attramentaria.</title>
        <authorList>
            <person name="Patra A.K."/>
            <person name="Ho P.T."/>
            <person name="Jun S."/>
            <person name="Lee S.J."/>
            <person name="Kim Y."/>
            <person name="Won Y.J."/>
        </authorList>
    </citation>
    <scope>NUCLEOTIDE SEQUENCE [LARGE SCALE GENOMIC DNA]</scope>
    <source>
        <strain evidence="1">Wonlab-2016</strain>
    </source>
</reference>
<evidence type="ECO:0000313" key="2">
    <source>
        <dbReference type="Proteomes" id="UP001519460"/>
    </source>
</evidence>